<name>R0K3M7_ANAPL</name>
<protein>
    <submittedName>
        <fullName evidence="7">Harmonin</fullName>
    </submittedName>
</protein>
<dbReference type="InterPro" id="IPR036034">
    <property type="entry name" value="PDZ_sf"/>
</dbReference>
<dbReference type="InterPro" id="IPR030237">
    <property type="entry name" value="Harmonin_N"/>
</dbReference>
<dbReference type="GO" id="GO:0002093">
    <property type="term" value="P:auditory receptor cell morphogenesis"/>
    <property type="evidence" value="ECO:0007669"/>
    <property type="project" value="TreeGrafter"/>
</dbReference>
<dbReference type="GO" id="GO:0060122">
    <property type="term" value="P:inner ear receptor cell stereocilium organization"/>
    <property type="evidence" value="ECO:0007669"/>
    <property type="project" value="TreeGrafter"/>
</dbReference>
<feature type="domain" description="PDZ" evidence="6">
    <location>
        <begin position="703"/>
        <end position="776"/>
    </location>
</feature>
<dbReference type="Gene3D" id="2.30.42.10">
    <property type="match status" value="3"/>
</dbReference>
<dbReference type="PANTHER" id="PTHR23116">
    <property type="entry name" value="PDZ DOMAIN CONTAINING WHIRLIN AND HARMONIN-RELATED"/>
    <property type="match status" value="1"/>
</dbReference>
<dbReference type="GO" id="GO:0007605">
    <property type="term" value="P:sensory perception of sound"/>
    <property type="evidence" value="ECO:0007669"/>
    <property type="project" value="TreeGrafter"/>
</dbReference>
<organism evidence="7 8">
    <name type="scientific">Anas platyrhynchos</name>
    <name type="common">Mallard</name>
    <name type="synonym">Anas boschas</name>
    <dbReference type="NCBI Taxonomy" id="8839"/>
    <lineage>
        <taxon>Eukaryota</taxon>
        <taxon>Metazoa</taxon>
        <taxon>Chordata</taxon>
        <taxon>Craniata</taxon>
        <taxon>Vertebrata</taxon>
        <taxon>Euteleostomi</taxon>
        <taxon>Archelosauria</taxon>
        <taxon>Archosauria</taxon>
        <taxon>Dinosauria</taxon>
        <taxon>Saurischia</taxon>
        <taxon>Theropoda</taxon>
        <taxon>Coelurosauria</taxon>
        <taxon>Aves</taxon>
        <taxon>Neognathae</taxon>
        <taxon>Galloanserae</taxon>
        <taxon>Anseriformes</taxon>
        <taxon>Anatidae</taxon>
        <taxon>Anatinae</taxon>
        <taxon>Anas</taxon>
    </lineage>
</organism>
<dbReference type="CDD" id="cd06737">
    <property type="entry name" value="PDZ1_harmonin"/>
    <property type="match status" value="1"/>
</dbReference>
<keyword evidence="4" id="KW-0175">Coiled coil</keyword>
<keyword evidence="2" id="KW-0677">Repeat</keyword>
<proteinExistence type="predicted"/>
<keyword evidence="3" id="KW-0966">Cell projection</keyword>
<dbReference type="CDD" id="cd06738">
    <property type="entry name" value="PDZ2_harmonin"/>
    <property type="match status" value="1"/>
</dbReference>
<evidence type="ECO:0000256" key="4">
    <source>
        <dbReference type="SAM" id="Coils"/>
    </source>
</evidence>
<dbReference type="FunFam" id="2.30.42.10:FF:000062">
    <property type="entry name" value="harmonin isoform X1"/>
    <property type="match status" value="1"/>
</dbReference>
<dbReference type="SUPFAM" id="SSF50156">
    <property type="entry name" value="PDZ domain-like"/>
    <property type="match status" value="3"/>
</dbReference>
<dbReference type="InterPro" id="IPR051844">
    <property type="entry name" value="USH2_Complex_Protein"/>
</dbReference>
<evidence type="ECO:0000313" key="7">
    <source>
        <dbReference type="EMBL" id="EOB04671.1"/>
    </source>
</evidence>
<feature type="coiled-coil region" evidence="4">
    <location>
        <begin position="409"/>
        <end position="444"/>
    </location>
</feature>
<dbReference type="FunFam" id="2.30.42.10:FF:000071">
    <property type="entry name" value="harmonin isoform X1"/>
    <property type="match status" value="1"/>
</dbReference>
<feature type="compositionally biased region" description="Basic and acidic residues" evidence="5">
    <location>
        <begin position="391"/>
        <end position="409"/>
    </location>
</feature>
<dbReference type="InterPro" id="IPR001478">
    <property type="entry name" value="PDZ"/>
</dbReference>
<dbReference type="Pfam" id="PF00595">
    <property type="entry name" value="PDZ"/>
    <property type="match status" value="3"/>
</dbReference>
<sequence>RSMNLPVLVGDLKLVINEPSRLPLFDAIRPLIPLKHQVEYDQLTPKRSRKLKEVRLDRLHPEGLGLSVRGGVEFSCGLFISQLVKGGQADNVGLQVGDEIVRINGYSISSCTHEEVINLIRTKKIVSIKVRHIGMIPVKSSADEPLKWQYVDQFVSESGGSVAGLASSGGRDNKEKKVFISLIGTKGMGCSISSGPTQKPGIFISNVKPGSLSAEVGLEVGDQIVEVNGVDFSNVDHKEAVRVLKSSRTLTISVVAGAGKELFMTEDERQREARLREQERQELMHQKRLALETNKIIKEQQEKERLRKMEISQKAAEEEERYRREIAQITAEEEKIKKEWEEDWGPKEPPKSLKTVTAEVHSAPHSKHKTFGWFYQYEGKFPTIRKKGKEQKKSKSDSFCEQKKNKKEMEFEQRLAKEKEGRLEKEKQLKINRLVQEVSETEREDLEESEKVQHWVERLCQTRLEQISSVENESPELASGRPSASPSATSMRRFAGGLQLHTTDLDDINLDEVDKQVPAPPPPPAITPVSPGHPLPTSSVPLPRGPVLAVPPAPQVTSLCLDACASTLPLPGIPSLLHHSLGCKKHLPCWQSIFCVKQSAGMSLTVNYECSFMNFPCNANVKEMSSPPTQRHPGVPIVSKPVMLHPDPNFMVRPTIKSEALPQEMFKRMVVYNSSFRSNKKQKYVEDFDPYSMFTPEQIMGKDVRLLRIKKEGSLDLAVEGGIDSPIGKIVVSAIYEGGAADKHGGIVKGDEILAVNGKILIDSRLAEAQATLAKAWNMGG</sequence>
<evidence type="ECO:0000256" key="1">
    <source>
        <dbReference type="ARBA" id="ARBA00004316"/>
    </source>
</evidence>
<dbReference type="PANTHER" id="PTHR23116:SF36">
    <property type="entry name" value="HARMONIN"/>
    <property type="match status" value="1"/>
</dbReference>
<dbReference type="FunFam" id="2.30.42.10:FF:000281">
    <property type="entry name" value="Usher syndrome 1C"/>
    <property type="match status" value="1"/>
</dbReference>
<dbReference type="GO" id="GO:0001917">
    <property type="term" value="C:photoreceptor inner segment"/>
    <property type="evidence" value="ECO:0007669"/>
    <property type="project" value="TreeGrafter"/>
</dbReference>
<keyword evidence="8" id="KW-1185">Reference proteome</keyword>
<feature type="region of interest" description="Disordered" evidence="5">
    <location>
        <begin position="470"/>
        <end position="489"/>
    </location>
</feature>
<evidence type="ECO:0000256" key="3">
    <source>
        <dbReference type="ARBA" id="ARBA00023273"/>
    </source>
</evidence>
<evidence type="ECO:0000256" key="5">
    <source>
        <dbReference type="SAM" id="MobiDB-lite"/>
    </source>
</evidence>
<evidence type="ECO:0000256" key="2">
    <source>
        <dbReference type="ARBA" id="ARBA00022737"/>
    </source>
</evidence>
<feature type="non-terminal residue" evidence="7">
    <location>
        <position position="1"/>
    </location>
</feature>
<dbReference type="GO" id="GO:0005886">
    <property type="term" value="C:plasma membrane"/>
    <property type="evidence" value="ECO:0007669"/>
    <property type="project" value="TreeGrafter"/>
</dbReference>
<comment type="subcellular location">
    <subcellularLocation>
        <location evidence="1">Cell projection</location>
    </subcellularLocation>
</comment>
<dbReference type="GO" id="GO:0032426">
    <property type="term" value="C:stereocilium tip"/>
    <property type="evidence" value="ECO:0007669"/>
    <property type="project" value="TreeGrafter"/>
</dbReference>
<gene>
    <name evidence="7" type="ORF">Anapl_14744</name>
</gene>
<dbReference type="SMART" id="SM00228">
    <property type="entry name" value="PDZ"/>
    <property type="match status" value="3"/>
</dbReference>
<dbReference type="GO" id="GO:0046549">
    <property type="term" value="P:retinal cone cell development"/>
    <property type="evidence" value="ECO:0007669"/>
    <property type="project" value="TreeGrafter"/>
</dbReference>
<dbReference type="AlphaFoldDB" id="R0K3M7"/>
<dbReference type="GO" id="GO:0002142">
    <property type="term" value="C:stereocilia ankle link complex"/>
    <property type="evidence" value="ECO:0007669"/>
    <property type="project" value="TreeGrafter"/>
</dbReference>
<dbReference type="GO" id="GO:0005929">
    <property type="term" value="C:cilium"/>
    <property type="evidence" value="ECO:0007669"/>
    <property type="project" value="TreeGrafter"/>
</dbReference>
<evidence type="ECO:0000259" key="6">
    <source>
        <dbReference type="PROSITE" id="PS50106"/>
    </source>
</evidence>
<feature type="domain" description="PDZ" evidence="6">
    <location>
        <begin position="53"/>
        <end position="121"/>
    </location>
</feature>
<dbReference type="PROSITE" id="PS50106">
    <property type="entry name" value="PDZ"/>
    <property type="match status" value="3"/>
</dbReference>
<evidence type="ECO:0000313" key="8">
    <source>
        <dbReference type="Proteomes" id="UP000296049"/>
    </source>
</evidence>
<accession>R0K3M7</accession>
<dbReference type="Pfam" id="PF21219">
    <property type="entry name" value="USH1C_N"/>
    <property type="match status" value="1"/>
</dbReference>
<dbReference type="Gene3D" id="1.20.1160.20">
    <property type="match status" value="1"/>
</dbReference>
<dbReference type="Proteomes" id="UP000296049">
    <property type="component" value="Unassembled WGS sequence"/>
</dbReference>
<feature type="coiled-coil region" evidence="4">
    <location>
        <begin position="289"/>
        <end position="339"/>
    </location>
</feature>
<feature type="region of interest" description="Disordered" evidence="5">
    <location>
        <begin position="386"/>
        <end position="409"/>
    </location>
</feature>
<reference evidence="8" key="1">
    <citation type="journal article" date="2013" name="Nat. Genet.">
        <title>The duck genome and transcriptome provide insight into an avian influenza virus reservoir species.</title>
        <authorList>
            <person name="Huang Y."/>
            <person name="Li Y."/>
            <person name="Burt D.W."/>
            <person name="Chen H."/>
            <person name="Zhang Y."/>
            <person name="Qian W."/>
            <person name="Kim H."/>
            <person name="Gan S."/>
            <person name="Zhao Y."/>
            <person name="Li J."/>
            <person name="Yi K."/>
            <person name="Feng H."/>
            <person name="Zhu P."/>
            <person name="Li B."/>
            <person name="Liu Q."/>
            <person name="Fairley S."/>
            <person name="Magor K.E."/>
            <person name="Du Z."/>
            <person name="Hu X."/>
            <person name="Goodman L."/>
            <person name="Tafer H."/>
            <person name="Vignal A."/>
            <person name="Lee T."/>
            <person name="Kim K.W."/>
            <person name="Sheng Z."/>
            <person name="An Y."/>
            <person name="Searle S."/>
            <person name="Herrero J."/>
            <person name="Groenen M.A."/>
            <person name="Crooijmans R.P."/>
            <person name="Faraut T."/>
            <person name="Cai Q."/>
            <person name="Webster R.G."/>
            <person name="Aldridge J.R."/>
            <person name="Warren W.C."/>
            <person name="Bartschat S."/>
            <person name="Kehr S."/>
            <person name="Marz M."/>
            <person name="Stadler P.F."/>
            <person name="Smith J."/>
            <person name="Kraus R.H."/>
            <person name="Zhao Y."/>
            <person name="Ren L."/>
            <person name="Fei J."/>
            <person name="Morisson M."/>
            <person name="Kaiser P."/>
            <person name="Griffin D.K."/>
            <person name="Rao M."/>
            <person name="Pitel F."/>
            <person name="Wang J."/>
            <person name="Li N."/>
        </authorList>
    </citation>
    <scope>NUCLEOTIDE SEQUENCE [LARGE SCALE GENOMIC DNA]</scope>
</reference>
<feature type="non-terminal residue" evidence="7">
    <location>
        <position position="781"/>
    </location>
</feature>
<dbReference type="EMBL" id="KB742766">
    <property type="protein sequence ID" value="EOB04671.1"/>
    <property type="molecule type" value="Genomic_DNA"/>
</dbReference>
<feature type="domain" description="PDZ" evidence="6">
    <location>
        <begin position="177"/>
        <end position="247"/>
    </location>
</feature>
<dbReference type="CDD" id="cd06739">
    <property type="entry name" value="PDZ3_harmonin"/>
    <property type="match status" value="1"/>
</dbReference>